<evidence type="ECO:0000313" key="2">
    <source>
        <dbReference type="Proteomes" id="UP001150581"/>
    </source>
</evidence>
<evidence type="ECO:0000313" key="1">
    <source>
        <dbReference type="EMBL" id="KAJ1885888.1"/>
    </source>
</evidence>
<proteinExistence type="predicted"/>
<keyword evidence="2" id="KW-1185">Reference proteome</keyword>
<accession>A0ACC1I9Y4</accession>
<protein>
    <submittedName>
        <fullName evidence="1">Uncharacterized protein</fullName>
    </submittedName>
</protein>
<sequence length="325" mass="34927">MATANRLSFMDEEAPPTYTPFPRPEEQSIDAGAGAPIVRAQAPHLVFNPSDPRSQHTRNFYGGDNAPPVPPRRADVAAGPMPVNPRLPQRLNAGYEQMETALHLTPHMQPSPTQLHQPITTAIFSHAPPGPADGTVSYSTLRDAPTTARVFQGPGTVGRHWQQRHRPDALVSNWPTRHGSTAGYPGMPQTAVVTVNCPACRNTGWLGPRTQCSCPMGMAARGQLARPSQSSLLGFLEDMLTPHLSSYSSHAAQQQQHPFSHGGGGTMPAYAHSIPGLGALCPHCTGRSYFRNAGAQELPAGRELERQYGGPPPPCEVCGNRGRLR</sequence>
<dbReference type="EMBL" id="JANBPG010002410">
    <property type="protein sequence ID" value="KAJ1885888.1"/>
    <property type="molecule type" value="Genomic_DNA"/>
</dbReference>
<name>A0ACC1I9Y4_9FUNG</name>
<reference evidence="1" key="1">
    <citation type="submission" date="2022-07" db="EMBL/GenBank/DDBJ databases">
        <title>Phylogenomic reconstructions and comparative analyses of Kickxellomycotina fungi.</title>
        <authorList>
            <person name="Reynolds N.K."/>
            <person name="Stajich J.E."/>
            <person name="Barry K."/>
            <person name="Grigoriev I.V."/>
            <person name="Crous P."/>
            <person name="Smith M.E."/>
        </authorList>
    </citation>
    <scope>NUCLEOTIDE SEQUENCE</scope>
    <source>
        <strain evidence="1">Benny 63K</strain>
    </source>
</reference>
<organism evidence="1 2">
    <name type="scientific">Kickxella alabastrina</name>
    <dbReference type="NCBI Taxonomy" id="61397"/>
    <lineage>
        <taxon>Eukaryota</taxon>
        <taxon>Fungi</taxon>
        <taxon>Fungi incertae sedis</taxon>
        <taxon>Zoopagomycota</taxon>
        <taxon>Kickxellomycotina</taxon>
        <taxon>Kickxellomycetes</taxon>
        <taxon>Kickxellales</taxon>
        <taxon>Kickxellaceae</taxon>
        <taxon>Kickxella</taxon>
    </lineage>
</organism>
<gene>
    <name evidence="1" type="ORF">LPJ66_009901</name>
</gene>
<comment type="caution">
    <text evidence="1">The sequence shown here is derived from an EMBL/GenBank/DDBJ whole genome shotgun (WGS) entry which is preliminary data.</text>
</comment>
<dbReference type="Proteomes" id="UP001150581">
    <property type="component" value="Unassembled WGS sequence"/>
</dbReference>